<dbReference type="Proteomes" id="UP000242664">
    <property type="component" value="Unassembled WGS sequence"/>
</dbReference>
<dbReference type="Pfam" id="PF01713">
    <property type="entry name" value="Smr"/>
    <property type="match status" value="1"/>
</dbReference>
<evidence type="ECO:0000313" key="3">
    <source>
        <dbReference type="EMBL" id="EDN55818.1"/>
    </source>
</evidence>
<organism evidence="3 4">
    <name type="scientific">Vibrio antiquarius (strain Ex25)</name>
    <dbReference type="NCBI Taxonomy" id="150340"/>
    <lineage>
        <taxon>Bacteria</taxon>
        <taxon>Pseudomonadati</taxon>
        <taxon>Pseudomonadota</taxon>
        <taxon>Gammaproteobacteria</taxon>
        <taxon>Vibrionales</taxon>
        <taxon>Vibrionaceae</taxon>
        <taxon>Vibrio</taxon>
        <taxon>Vibrio diabolicus subgroup</taxon>
    </lineage>
</organism>
<evidence type="ECO:0000313" key="4">
    <source>
        <dbReference type="Proteomes" id="UP000242664"/>
    </source>
</evidence>
<feature type="transmembrane region" description="Helical" evidence="1">
    <location>
        <begin position="12"/>
        <end position="31"/>
    </location>
</feature>
<keyword evidence="1" id="KW-0472">Membrane</keyword>
<dbReference type="PANTHER" id="PTHR35562:SF2">
    <property type="entry name" value="DNA ENDONUCLEASE SMRA-RELATED"/>
    <property type="match status" value="1"/>
</dbReference>
<evidence type="ECO:0000259" key="2">
    <source>
        <dbReference type="PROSITE" id="PS50828"/>
    </source>
</evidence>
<dbReference type="PROSITE" id="PS50828">
    <property type="entry name" value="SMR"/>
    <property type="match status" value="1"/>
</dbReference>
<gene>
    <name evidence="3" type="ORF">VEx25_0503</name>
</gene>
<dbReference type="EMBL" id="DS267872">
    <property type="protein sequence ID" value="EDN55818.1"/>
    <property type="molecule type" value="Genomic_DNA"/>
</dbReference>
<keyword evidence="1" id="KW-0812">Transmembrane</keyword>
<proteinExistence type="predicted"/>
<dbReference type="Gene3D" id="3.30.1370.110">
    <property type="match status" value="1"/>
</dbReference>
<keyword evidence="4" id="KW-1185">Reference proteome</keyword>
<dbReference type="InterPro" id="IPR036063">
    <property type="entry name" value="Smr_dom_sf"/>
</dbReference>
<keyword evidence="1" id="KW-1133">Transmembrane helix</keyword>
<accession>A0ABM9WR21</accession>
<reference evidence="4" key="1">
    <citation type="submission" date="2006-10" db="EMBL/GenBank/DDBJ databases">
        <authorList>
            <person name="Heidelberg J."/>
            <person name="Sebastian Y."/>
        </authorList>
    </citation>
    <scope>NUCLEOTIDE SEQUENCE [LARGE SCALE GENOMIC DNA]</scope>
    <source>
        <strain evidence="4">EX25</strain>
    </source>
</reference>
<dbReference type="NCBIfam" id="NF033154">
    <property type="entry name" value="endonuc_SmrA"/>
    <property type="match status" value="1"/>
</dbReference>
<dbReference type="SMART" id="SM00463">
    <property type="entry name" value="SMR"/>
    <property type="match status" value="1"/>
</dbReference>
<name>A0ABM9WR21_VIBAE</name>
<protein>
    <submittedName>
        <fullName evidence="3">Smr domain protein</fullName>
    </submittedName>
</protein>
<evidence type="ECO:0000256" key="1">
    <source>
        <dbReference type="SAM" id="Phobius"/>
    </source>
</evidence>
<feature type="domain" description="Smr" evidence="2">
    <location>
        <begin position="131"/>
        <end position="211"/>
    </location>
</feature>
<dbReference type="SUPFAM" id="SSF160443">
    <property type="entry name" value="SMR domain-like"/>
    <property type="match status" value="1"/>
</dbReference>
<dbReference type="PANTHER" id="PTHR35562">
    <property type="entry name" value="DNA ENDONUCLEASE SMRA-RELATED"/>
    <property type="match status" value="1"/>
</dbReference>
<dbReference type="InterPro" id="IPR002625">
    <property type="entry name" value="Smr_dom"/>
</dbReference>
<sequence>MHRSRLLAYSGFLFDLNAPLIDIILLFLPVLNEITTMSHDDDFDLFQQMMGDVKPITQDTAEHKKVHQVTEAQLAKREAAIWLTEDDPEYLSLDHAEMLKPEDFVEFKRDGVQDGVYRKLRLGKYPIQARLDLHRKTLKEARDEVVKFLKQCLSMDIRTVVIVHGRGERSNPPALMKSFVSSWLQQIREVQCVHSAQRFHGGTGAVYVLLRKSAEKKLETRERHQKRLG</sequence>
<dbReference type="InterPro" id="IPR047688">
    <property type="entry name" value="Endonuc_SmrA"/>
</dbReference>